<dbReference type="AlphaFoldDB" id="A0A420FFU7"/>
<accession>A0A420FFU7</accession>
<protein>
    <submittedName>
        <fullName evidence="1">Uncharacterized protein</fullName>
    </submittedName>
</protein>
<dbReference type="Proteomes" id="UP000286402">
    <property type="component" value="Unassembled WGS sequence"/>
</dbReference>
<evidence type="ECO:0000313" key="2">
    <source>
        <dbReference type="Proteomes" id="UP000286402"/>
    </source>
</evidence>
<comment type="caution">
    <text evidence="1">The sequence shown here is derived from an EMBL/GenBank/DDBJ whole genome shotgun (WGS) entry which is preliminary data.</text>
</comment>
<sequence length="61" mass="6898">MKTEVLVNFAANAKKQYEAPKIEFILLQTENGIAAGSTKTFNSGGLKDEWETQEYQNDLSW</sequence>
<evidence type="ECO:0000313" key="1">
    <source>
        <dbReference type="EMBL" id="RKF31788.1"/>
    </source>
</evidence>
<keyword evidence="2" id="KW-1185">Reference proteome</keyword>
<proteinExistence type="predicted"/>
<dbReference type="RefSeq" id="WP_120336023.1">
    <property type="nucleotide sequence ID" value="NZ_CP070350.1"/>
</dbReference>
<name>A0A420FFU7_9SPHI</name>
<dbReference type="EMBL" id="MCAQ01000028">
    <property type="protein sequence ID" value="RKF31788.1"/>
    <property type="molecule type" value="Genomic_DNA"/>
</dbReference>
<organism evidence="1 2">
    <name type="scientific">Sphingobacterium siyangense</name>
    <dbReference type="NCBI Taxonomy" id="459529"/>
    <lineage>
        <taxon>Bacteria</taxon>
        <taxon>Pseudomonadati</taxon>
        <taxon>Bacteroidota</taxon>
        <taxon>Sphingobacteriia</taxon>
        <taxon>Sphingobacteriales</taxon>
        <taxon>Sphingobacteriaceae</taxon>
        <taxon>Sphingobacterium</taxon>
    </lineage>
</organism>
<gene>
    <name evidence="1" type="ORF">BCY89_16630</name>
</gene>
<reference evidence="1 2" key="1">
    <citation type="submission" date="2016-07" db="EMBL/GenBank/DDBJ databases">
        <title>Genome analysis of Sphingobacterium siyangense T12B17.</title>
        <authorList>
            <person name="Xu D."/>
            <person name="Su Y."/>
            <person name="Zheng S."/>
        </authorList>
    </citation>
    <scope>NUCLEOTIDE SEQUENCE [LARGE SCALE GENOMIC DNA]</scope>
    <source>
        <strain evidence="1 2">T12B17</strain>
    </source>
</reference>